<name>X1VLR8_9ZZZZ</name>
<protein>
    <submittedName>
        <fullName evidence="1">Uncharacterized protein</fullName>
    </submittedName>
</protein>
<sequence length="46" mass="5128">MNGVPCELQIQQVDPFPVNNPYGVISRSLLIPESPEPVFDAILWFG</sequence>
<comment type="caution">
    <text evidence="1">The sequence shown here is derived from an EMBL/GenBank/DDBJ whole genome shotgun (WGS) entry which is preliminary data.</text>
</comment>
<feature type="non-terminal residue" evidence="1">
    <location>
        <position position="46"/>
    </location>
</feature>
<dbReference type="EMBL" id="BARW01041552">
    <property type="protein sequence ID" value="GAJ16826.1"/>
    <property type="molecule type" value="Genomic_DNA"/>
</dbReference>
<reference evidence="1" key="1">
    <citation type="journal article" date="2014" name="Front. Microbiol.">
        <title>High frequency of phylogenetically diverse reductive dehalogenase-homologous genes in deep subseafloor sedimentary metagenomes.</title>
        <authorList>
            <person name="Kawai M."/>
            <person name="Futagami T."/>
            <person name="Toyoda A."/>
            <person name="Takaki Y."/>
            <person name="Nishi S."/>
            <person name="Hori S."/>
            <person name="Arai W."/>
            <person name="Tsubouchi T."/>
            <person name="Morono Y."/>
            <person name="Uchiyama I."/>
            <person name="Ito T."/>
            <person name="Fujiyama A."/>
            <person name="Inagaki F."/>
            <person name="Takami H."/>
        </authorList>
    </citation>
    <scope>NUCLEOTIDE SEQUENCE</scope>
    <source>
        <strain evidence="1">Expedition CK06-06</strain>
    </source>
</reference>
<accession>X1VLR8</accession>
<dbReference type="AlphaFoldDB" id="X1VLR8"/>
<organism evidence="1">
    <name type="scientific">marine sediment metagenome</name>
    <dbReference type="NCBI Taxonomy" id="412755"/>
    <lineage>
        <taxon>unclassified sequences</taxon>
        <taxon>metagenomes</taxon>
        <taxon>ecological metagenomes</taxon>
    </lineage>
</organism>
<proteinExistence type="predicted"/>
<gene>
    <name evidence="1" type="ORF">S12H4_62148</name>
</gene>
<evidence type="ECO:0000313" key="1">
    <source>
        <dbReference type="EMBL" id="GAJ16826.1"/>
    </source>
</evidence>